<feature type="transmembrane region" description="Helical" evidence="2">
    <location>
        <begin position="12"/>
        <end position="39"/>
    </location>
</feature>
<evidence type="ECO:0000256" key="2">
    <source>
        <dbReference type="SAM" id="Phobius"/>
    </source>
</evidence>
<feature type="transmembrane region" description="Helical" evidence="2">
    <location>
        <begin position="51"/>
        <end position="74"/>
    </location>
</feature>
<proteinExistence type="predicted"/>
<feature type="transmembrane region" description="Helical" evidence="2">
    <location>
        <begin position="148"/>
        <end position="173"/>
    </location>
</feature>
<evidence type="ECO:0000256" key="1">
    <source>
        <dbReference type="SAM" id="MobiDB-lite"/>
    </source>
</evidence>
<keyword evidence="2" id="KW-0812">Transmembrane</keyword>
<dbReference type="AlphaFoldDB" id="A0A0C3QLZ9"/>
<dbReference type="OrthoDB" id="2552042at2759"/>
<keyword evidence="4" id="KW-1185">Reference proteome</keyword>
<keyword evidence="2" id="KW-1133">Transmembrane helix</keyword>
<feature type="region of interest" description="Disordered" evidence="1">
    <location>
        <begin position="263"/>
        <end position="334"/>
    </location>
</feature>
<feature type="region of interest" description="Disordered" evidence="1">
    <location>
        <begin position="201"/>
        <end position="244"/>
    </location>
</feature>
<feature type="compositionally biased region" description="Basic and acidic residues" evidence="1">
    <location>
        <begin position="263"/>
        <end position="273"/>
    </location>
</feature>
<gene>
    <name evidence="3" type="ORF">M407DRAFT_3860</name>
</gene>
<evidence type="ECO:0000313" key="4">
    <source>
        <dbReference type="Proteomes" id="UP000054248"/>
    </source>
</evidence>
<dbReference type="HOGENOM" id="CLU_078557_0_0_1"/>
<name>A0A0C3QLZ9_9AGAM</name>
<dbReference type="Proteomes" id="UP000054248">
    <property type="component" value="Unassembled WGS sequence"/>
</dbReference>
<evidence type="ECO:0008006" key="5">
    <source>
        <dbReference type="Google" id="ProtNLM"/>
    </source>
</evidence>
<feature type="compositionally biased region" description="Basic and acidic residues" evidence="1">
    <location>
        <begin position="205"/>
        <end position="214"/>
    </location>
</feature>
<sequence>MAKGHEYCCCAIPLMNVGIYLTILEQFTVSLTAGILSIATPRLVGSSIPSFAQWLVAIGAFILCGAQGMGFFGVFKEKATLFQRYVQINAALVAYIFSVSATWIIISATRHGPATTECIQDFFANNATTVDQANAFADDGQGPTICNIFTWVSVGIMGGLWIIMLIFQGYLLLVCRWYSVSQLADHSKYYSIYSVNPPEGIPLGDRQRGEDAWDPRPSTESWSGGQMSPGVARPGFGAHSRQNSDVNDRAYGVSAADAYAEKKPTYGYRDDPTSHSYPDQAYVNDSEAPTPVALTSPDRRFKGEPDQYDNAQSGTALPPGAMYPSKVKLSISKP</sequence>
<feature type="transmembrane region" description="Helical" evidence="2">
    <location>
        <begin position="86"/>
        <end position="106"/>
    </location>
</feature>
<accession>A0A0C3QLZ9</accession>
<organism evidence="3 4">
    <name type="scientific">Tulasnella calospora MUT 4182</name>
    <dbReference type="NCBI Taxonomy" id="1051891"/>
    <lineage>
        <taxon>Eukaryota</taxon>
        <taxon>Fungi</taxon>
        <taxon>Dikarya</taxon>
        <taxon>Basidiomycota</taxon>
        <taxon>Agaricomycotina</taxon>
        <taxon>Agaricomycetes</taxon>
        <taxon>Cantharellales</taxon>
        <taxon>Tulasnellaceae</taxon>
        <taxon>Tulasnella</taxon>
    </lineage>
</organism>
<dbReference type="STRING" id="1051891.A0A0C3QLZ9"/>
<reference evidence="4" key="2">
    <citation type="submission" date="2015-01" db="EMBL/GenBank/DDBJ databases">
        <title>Evolutionary Origins and Diversification of the Mycorrhizal Mutualists.</title>
        <authorList>
            <consortium name="DOE Joint Genome Institute"/>
            <consortium name="Mycorrhizal Genomics Consortium"/>
            <person name="Kohler A."/>
            <person name="Kuo A."/>
            <person name="Nagy L.G."/>
            <person name="Floudas D."/>
            <person name="Copeland A."/>
            <person name="Barry K.W."/>
            <person name="Cichocki N."/>
            <person name="Veneault-Fourrey C."/>
            <person name="LaButti K."/>
            <person name="Lindquist E.A."/>
            <person name="Lipzen A."/>
            <person name="Lundell T."/>
            <person name="Morin E."/>
            <person name="Murat C."/>
            <person name="Riley R."/>
            <person name="Ohm R."/>
            <person name="Sun H."/>
            <person name="Tunlid A."/>
            <person name="Henrissat B."/>
            <person name="Grigoriev I.V."/>
            <person name="Hibbett D.S."/>
            <person name="Martin F."/>
        </authorList>
    </citation>
    <scope>NUCLEOTIDE SEQUENCE [LARGE SCALE GENOMIC DNA]</scope>
    <source>
        <strain evidence="4">MUT 4182</strain>
    </source>
</reference>
<keyword evidence="2" id="KW-0472">Membrane</keyword>
<evidence type="ECO:0000313" key="3">
    <source>
        <dbReference type="EMBL" id="KIO33865.1"/>
    </source>
</evidence>
<protein>
    <recommendedName>
        <fullName evidence="5">Transmembrane protein</fullName>
    </recommendedName>
</protein>
<reference evidence="3 4" key="1">
    <citation type="submission" date="2014-04" db="EMBL/GenBank/DDBJ databases">
        <authorList>
            <consortium name="DOE Joint Genome Institute"/>
            <person name="Kuo A."/>
            <person name="Girlanda M."/>
            <person name="Perotto S."/>
            <person name="Kohler A."/>
            <person name="Nagy L.G."/>
            <person name="Floudas D."/>
            <person name="Copeland A."/>
            <person name="Barry K.W."/>
            <person name="Cichocki N."/>
            <person name="Veneault-Fourrey C."/>
            <person name="LaButti K."/>
            <person name="Lindquist E.A."/>
            <person name="Lipzen A."/>
            <person name="Lundell T."/>
            <person name="Morin E."/>
            <person name="Murat C."/>
            <person name="Sun H."/>
            <person name="Tunlid A."/>
            <person name="Henrissat B."/>
            <person name="Grigoriev I.V."/>
            <person name="Hibbett D.S."/>
            <person name="Martin F."/>
            <person name="Nordberg H.P."/>
            <person name="Cantor M.N."/>
            <person name="Hua S.X."/>
        </authorList>
    </citation>
    <scope>NUCLEOTIDE SEQUENCE [LARGE SCALE GENOMIC DNA]</scope>
    <source>
        <strain evidence="3 4">MUT 4182</strain>
    </source>
</reference>
<dbReference type="EMBL" id="KN822946">
    <property type="protein sequence ID" value="KIO33865.1"/>
    <property type="molecule type" value="Genomic_DNA"/>
</dbReference>